<dbReference type="InterPro" id="IPR042099">
    <property type="entry name" value="ANL_N_sf"/>
</dbReference>
<gene>
    <name evidence="4" type="ORF">QPX54_10860</name>
</gene>
<dbReference type="CDD" id="cd05936">
    <property type="entry name" value="FC-FACS_FadD_like"/>
    <property type="match status" value="1"/>
</dbReference>
<dbReference type="EMBL" id="JASNVP010000013">
    <property type="protein sequence ID" value="MDK4326999.1"/>
    <property type="molecule type" value="Genomic_DNA"/>
</dbReference>
<dbReference type="NCBIfam" id="NF004114">
    <property type="entry name" value="PRK05605.1"/>
    <property type="match status" value="1"/>
</dbReference>
<keyword evidence="4" id="KW-0436">Ligase</keyword>
<name>A0AAP4BV06_9CORY</name>
<feature type="region of interest" description="Disordered" evidence="1">
    <location>
        <begin position="1"/>
        <end position="43"/>
    </location>
</feature>
<feature type="compositionally biased region" description="Low complexity" evidence="1">
    <location>
        <begin position="23"/>
        <end position="43"/>
    </location>
</feature>
<evidence type="ECO:0000259" key="3">
    <source>
        <dbReference type="Pfam" id="PF13193"/>
    </source>
</evidence>
<dbReference type="RefSeq" id="WP_249606078.1">
    <property type="nucleotide sequence ID" value="NZ_CP091865.1"/>
</dbReference>
<dbReference type="AlphaFoldDB" id="A0AAP4BV06"/>
<evidence type="ECO:0000256" key="1">
    <source>
        <dbReference type="SAM" id="MobiDB-lite"/>
    </source>
</evidence>
<sequence>MSPSEDSSNAQNSPKHALKDTTESASTAESSATSSDATNAANPTGAATAFESRAWLQHYNEACPPEIELAEITLVDNYIENLKKNPDRNATWFFGQTKTFAQIDKQVRAVAASLKSLGVGKGDRVAVILPNCPQHVVAIHAIHRLGATVVEHNPLYTPYELEGLFKDHEARTAIVWDKIAESLEPLRHSTALQNLIAVNMVEAMPTTKQLALRYLPLPSVREKRDMLTAKADNAIPYGMLLDGAIGGTGEHLEPEPTITPDDIAFILYTSGTTGAPKGAMLSHRNICSNVQMAKYWLPGIGEKPETLMGALPMFHVYGLTLIGALSVYIGGEIILLPKPEIPLMLDAIKKRKPTWLPGVPTLYDKIAEEAQNKDLDLQGIRYSFAGAAPLPAATVDEWEKLSGGLLVEGYGLTETSPVIVANPVNENRRPGFIGVPMPNTLIRIANQNNLDETMPNGEEGEVLVKGPQVFQGYLNKPEATEEAFHDGWFRTGDMGVMEEDGFLRLVSRLKEIIITGGFNVHPAEVEETVSSHRDVADVAVVGRPRKDGSEDVVACVILNDGAELDPEGLREFCRQRLTRYKVPRTFYHFEELARDQLGKIRRREVQADLLERLGESDN</sequence>
<dbReference type="PANTHER" id="PTHR43767">
    <property type="entry name" value="LONG-CHAIN-FATTY-ACID--COA LIGASE"/>
    <property type="match status" value="1"/>
</dbReference>
<dbReference type="InterPro" id="IPR025110">
    <property type="entry name" value="AMP-bd_C"/>
</dbReference>
<feature type="domain" description="AMP-binding enzyme C-terminal" evidence="3">
    <location>
        <begin position="524"/>
        <end position="599"/>
    </location>
</feature>
<reference evidence="4" key="1">
    <citation type="submission" date="2023-05" db="EMBL/GenBank/DDBJ databases">
        <title>Metabolic capabilities are highly conserved among human nasal-associated Corynebacterium species in pangenomic analyses.</title>
        <authorList>
            <person name="Tran T.H."/>
            <person name="Roberts A.Q."/>
            <person name="Escapa I.F."/>
            <person name="Gao W."/>
            <person name="Conlan S."/>
            <person name="Kong H."/>
            <person name="Segre J.A."/>
            <person name="Kelly M.S."/>
            <person name="Lemon K.P."/>
        </authorList>
    </citation>
    <scope>NUCLEOTIDE SEQUENCE</scope>
    <source>
        <strain evidence="4">KPL2654</strain>
    </source>
</reference>
<protein>
    <submittedName>
        <fullName evidence="4">Long-chain-fatty-acid--CoA ligase</fullName>
    </submittedName>
</protein>
<evidence type="ECO:0000313" key="5">
    <source>
        <dbReference type="Proteomes" id="UP001226160"/>
    </source>
</evidence>
<comment type="caution">
    <text evidence="4">The sequence shown here is derived from an EMBL/GenBank/DDBJ whole genome shotgun (WGS) entry which is preliminary data.</text>
</comment>
<feature type="compositionally biased region" description="Polar residues" evidence="1">
    <location>
        <begin position="1"/>
        <end position="14"/>
    </location>
</feature>
<dbReference type="Proteomes" id="UP001226160">
    <property type="component" value="Unassembled WGS sequence"/>
</dbReference>
<dbReference type="PRINTS" id="PR00154">
    <property type="entry name" value="AMPBINDING"/>
</dbReference>
<organism evidence="4 5">
    <name type="scientific">Corynebacterium propinquum</name>
    <dbReference type="NCBI Taxonomy" id="43769"/>
    <lineage>
        <taxon>Bacteria</taxon>
        <taxon>Bacillati</taxon>
        <taxon>Actinomycetota</taxon>
        <taxon>Actinomycetes</taxon>
        <taxon>Mycobacteriales</taxon>
        <taxon>Corynebacteriaceae</taxon>
        <taxon>Corynebacterium</taxon>
    </lineage>
</organism>
<dbReference type="GO" id="GO:0016878">
    <property type="term" value="F:acid-thiol ligase activity"/>
    <property type="evidence" value="ECO:0007669"/>
    <property type="project" value="UniProtKB-ARBA"/>
</dbReference>
<evidence type="ECO:0000313" key="4">
    <source>
        <dbReference type="EMBL" id="MDK4326999.1"/>
    </source>
</evidence>
<dbReference type="SUPFAM" id="SSF56801">
    <property type="entry name" value="Acetyl-CoA synthetase-like"/>
    <property type="match status" value="1"/>
</dbReference>
<dbReference type="Gene3D" id="3.30.300.30">
    <property type="match status" value="1"/>
</dbReference>
<dbReference type="Gene3D" id="3.40.50.12780">
    <property type="entry name" value="N-terminal domain of ligase-like"/>
    <property type="match status" value="1"/>
</dbReference>
<proteinExistence type="predicted"/>
<evidence type="ECO:0000259" key="2">
    <source>
        <dbReference type="Pfam" id="PF00501"/>
    </source>
</evidence>
<dbReference type="InterPro" id="IPR045851">
    <property type="entry name" value="AMP-bd_C_sf"/>
</dbReference>
<dbReference type="InterPro" id="IPR020459">
    <property type="entry name" value="AMP-binding"/>
</dbReference>
<dbReference type="Pfam" id="PF13193">
    <property type="entry name" value="AMP-binding_C"/>
    <property type="match status" value="1"/>
</dbReference>
<dbReference type="Pfam" id="PF00501">
    <property type="entry name" value="AMP-binding"/>
    <property type="match status" value="1"/>
</dbReference>
<dbReference type="InterPro" id="IPR020845">
    <property type="entry name" value="AMP-binding_CS"/>
</dbReference>
<dbReference type="PROSITE" id="PS00455">
    <property type="entry name" value="AMP_BINDING"/>
    <property type="match status" value="1"/>
</dbReference>
<dbReference type="PANTHER" id="PTHR43767:SF1">
    <property type="entry name" value="NONRIBOSOMAL PEPTIDE SYNTHASE PES1 (EUROFUNG)-RELATED"/>
    <property type="match status" value="1"/>
</dbReference>
<accession>A0AAP4BV06</accession>
<feature type="domain" description="AMP-dependent synthetase/ligase" evidence="2">
    <location>
        <begin position="81"/>
        <end position="474"/>
    </location>
</feature>
<dbReference type="InterPro" id="IPR000873">
    <property type="entry name" value="AMP-dep_synth/lig_dom"/>
</dbReference>
<dbReference type="InterPro" id="IPR050237">
    <property type="entry name" value="ATP-dep_AMP-bd_enzyme"/>
</dbReference>